<dbReference type="Proteomes" id="UP000626109">
    <property type="component" value="Unassembled WGS sequence"/>
</dbReference>
<comment type="caution">
    <text evidence="2">The sequence shown here is derived from an EMBL/GenBank/DDBJ whole genome shotgun (WGS) entry which is preliminary data.</text>
</comment>
<evidence type="ECO:0000313" key="4">
    <source>
        <dbReference type="Proteomes" id="UP000654075"/>
    </source>
</evidence>
<keyword evidence="1" id="KW-0472">Membrane</keyword>
<keyword evidence="4" id="KW-1185">Reference proteome</keyword>
<proteinExistence type="predicted"/>
<accession>A0A813FU34</accession>
<evidence type="ECO:0000313" key="2">
    <source>
        <dbReference type="EMBL" id="CAE8616263.1"/>
    </source>
</evidence>
<dbReference type="EMBL" id="CAJNNW010037513">
    <property type="protein sequence ID" value="CAE8742556.1"/>
    <property type="molecule type" value="Genomic_DNA"/>
</dbReference>
<dbReference type="AlphaFoldDB" id="A0A813FU34"/>
<reference evidence="2" key="1">
    <citation type="submission" date="2021-02" db="EMBL/GenBank/DDBJ databases">
        <authorList>
            <person name="Dougan E. K."/>
            <person name="Rhodes N."/>
            <person name="Thang M."/>
            <person name="Chan C."/>
        </authorList>
    </citation>
    <scope>NUCLEOTIDE SEQUENCE</scope>
</reference>
<dbReference type="EMBL" id="CAJNNV010025831">
    <property type="protein sequence ID" value="CAE8616263.1"/>
    <property type="molecule type" value="Genomic_DNA"/>
</dbReference>
<keyword evidence="1" id="KW-0812">Transmembrane</keyword>
<dbReference type="Proteomes" id="UP000654075">
    <property type="component" value="Unassembled WGS sequence"/>
</dbReference>
<feature type="transmembrane region" description="Helical" evidence="1">
    <location>
        <begin position="100"/>
        <end position="118"/>
    </location>
</feature>
<name>A0A813FU34_POLGL</name>
<dbReference type="OrthoDB" id="434646at2759"/>
<organism evidence="2 4">
    <name type="scientific">Polarella glacialis</name>
    <name type="common">Dinoflagellate</name>
    <dbReference type="NCBI Taxonomy" id="89957"/>
    <lineage>
        <taxon>Eukaryota</taxon>
        <taxon>Sar</taxon>
        <taxon>Alveolata</taxon>
        <taxon>Dinophyceae</taxon>
        <taxon>Suessiales</taxon>
        <taxon>Suessiaceae</taxon>
        <taxon>Polarella</taxon>
    </lineage>
</organism>
<keyword evidence="1" id="KW-1133">Transmembrane helix</keyword>
<evidence type="ECO:0000313" key="3">
    <source>
        <dbReference type="EMBL" id="CAE8742556.1"/>
    </source>
</evidence>
<evidence type="ECO:0000256" key="1">
    <source>
        <dbReference type="SAM" id="Phobius"/>
    </source>
</evidence>
<protein>
    <submittedName>
        <fullName evidence="2">Uncharacterized protein</fullName>
    </submittedName>
</protein>
<sequence>PLFNESVAYVPKKIPFEFNSRCCAPDAYIVDVTFMLPPGTKSAILMVKLHTSMGLDPASNMTYRILPVGAVTEVIFDLNWTTRGTARAGRNAEVASHHTLIYLVLGGLLALRAVTYPLRL</sequence>
<gene>
    <name evidence="2" type="ORF">PGLA1383_LOCUS33961</name>
    <name evidence="3" type="ORF">PGLA2088_LOCUS51024</name>
</gene>
<feature type="non-terminal residue" evidence="2">
    <location>
        <position position="120"/>
    </location>
</feature>